<evidence type="ECO:0000313" key="2">
    <source>
        <dbReference type="Proteomes" id="UP001404104"/>
    </source>
</evidence>
<dbReference type="Proteomes" id="UP001404104">
    <property type="component" value="Unassembled WGS sequence"/>
</dbReference>
<dbReference type="RefSeq" id="WP_345864529.1">
    <property type="nucleotide sequence ID" value="NZ_JBDIMF010000003.1"/>
</dbReference>
<accession>A0ABU9XSD9</accession>
<keyword evidence="2" id="KW-1185">Reference proteome</keyword>
<protein>
    <submittedName>
        <fullName evidence="1">DUF4230 domain-containing protein</fullName>
    </submittedName>
</protein>
<gene>
    <name evidence="1" type="ORF">ABC969_09925</name>
</gene>
<evidence type="ECO:0000313" key="1">
    <source>
        <dbReference type="EMBL" id="MEN2786735.1"/>
    </source>
</evidence>
<organism evidence="1 2">
    <name type="scientific">Sphingomonas qilianensis</name>
    <dbReference type="NCBI Taxonomy" id="1736690"/>
    <lineage>
        <taxon>Bacteria</taxon>
        <taxon>Pseudomonadati</taxon>
        <taxon>Pseudomonadota</taxon>
        <taxon>Alphaproteobacteria</taxon>
        <taxon>Sphingomonadales</taxon>
        <taxon>Sphingomonadaceae</taxon>
        <taxon>Sphingomonas</taxon>
    </lineage>
</organism>
<sequence>MKKLILAFLAGLVVMAGGGYLLQQRQPDPTVAKDEPPSKIDGGIFRKSETVAVGELLNSIRRLNRLVVFQAYVTATTKTRETGPLTQTNQTMLTPAYVNYYIELDSLNKDSIRIEGKDVYVASPKLMIERPNIDTSQVQIFNGGIWSSLTSVSERLRVANSSMALKQLYLRAKMPFLVLAAQKAAADAQELNIRRILVASGYGDMNVHVGQ</sequence>
<dbReference type="InterPro" id="IPR025324">
    <property type="entry name" value="DUF4230"/>
</dbReference>
<name>A0ABU9XSD9_9SPHN</name>
<proteinExistence type="predicted"/>
<reference evidence="1 2" key="1">
    <citation type="submission" date="2024-05" db="EMBL/GenBank/DDBJ databases">
        <authorList>
            <person name="Liu Q."/>
            <person name="Xin Y.-H."/>
        </authorList>
    </citation>
    <scope>NUCLEOTIDE SEQUENCE [LARGE SCALE GENOMIC DNA]</scope>
    <source>
        <strain evidence="1 2">CGMCC 1.15349</strain>
    </source>
</reference>
<comment type="caution">
    <text evidence="1">The sequence shown here is derived from an EMBL/GenBank/DDBJ whole genome shotgun (WGS) entry which is preliminary data.</text>
</comment>
<dbReference type="Pfam" id="PF14014">
    <property type="entry name" value="DUF4230"/>
    <property type="match status" value="1"/>
</dbReference>
<dbReference type="EMBL" id="JBDIMF010000003">
    <property type="protein sequence ID" value="MEN2786735.1"/>
    <property type="molecule type" value="Genomic_DNA"/>
</dbReference>